<accession>A0A437CFW0</accession>
<gene>
    <name evidence="1" type="ORF">OJAV_G00176200</name>
</gene>
<evidence type="ECO:0000313" key="2">
    <source>
        <dbReference type="Proteomes" id="UP000283210"/>
    </source>
</evidence>
<protein>
    <submittedName>
        <fullName evidence="1">Uncharacterized protein</fullName>
    </submittedName>
</protein>
<dbReference type="EMBL" id="CM012453">
    <property type="protein sequence ID" value="RVE61739.1"/>
    <property type="molecule type" value="Genomic_DNA"/>
</dbReference>
<keyword evidence="2" id="KW-1185">Reference proteome</keyword>
<evidence type="ECO:0000313" key="1">
    <source>
        <dbReference type="EMBL" id="RVE61739.1"/>
    </source>
</evidence>
<sequence length="93" mass="11053">MLEKSLGNSWKAFQMRCVRPLPSRRLAERFWQQQWEKLPMERARRPAGEMGMSTPAVRPILTIKSQQRQRFLRSHVWRRSGSAMTCLQVEVCH</sequence>
<name>A0A437CFW0_ORYJA</name>
<dbReference type="AlphaFoldDB" id="A0A437CFW0"/>
<reference evidence="1 2" key="2">
    <citation type="submission" date="2019-01" db="EMBL/GenBank/DDBJ databases">
        <title>A chromosome length genome reference of the Java medaka (oryzias javanicus).</title>
        <authorList>
            <person name="Herpin A."/>
            <person name="Takehana Y."/>
            <person name="Naruse K."/>
            <person name="Ansai S."/>
            <person name="Kawaguchi M."/>
        </authorList>
    </citation>
    <scope>NUCLEOTIDE SEQUENCE [LARGE SCALE GENOMIC DNA]</scope>
    <source>
        <strain evidence="1">RS831</strain>
        <tissue evidence="1">Whole body</tissue>
    </source>
</reference>
<proteinExistence type="predicted"/>
<dbReference type="Proteomes" id="UP000283210">
    <property type="component" value="Chromosome 17"/>
</dbReference>
<organism evidence="1 2">
    <name type="scientific">Oryzias javanicus</name>
    <name type="common">Javanese ricefish</name>
    <name type="synonym">Aplocheilus javanicus</name>
    <dbReference type="NCBI Taxonomy" id="123683"/>
    <lineage>
        <taxon>Eukaryota</taxon>
        <taxon>Metazoa</taxon>
        <taxon>Chordata</taxon>
        <taxon>Craniata</taxon>
        <taxon>Vertebrata</taxon>
        <taxon>Euteleostomi</taxon>
        <taxon>Actinopterygii</taxon>
        <taxon>Neopterygii</taxon>
        <taxon>Teleostei</taxon>
        <taxon>Neoteleostei</taxon>
        <taxon>Acanthomorphata</taxon>
        <taxon>Ovalentaria</taxon>
        <taxon>Atherinomorphae</taxon>
        <taxon>Beloniformes</taxon>
        <taxon>Adrianichthyidae</taxon>
        <taxon>Oryziinae</taxon>
        <taxon>Oryzias</taxon>
    </lineage>
</organism>
<reference evidence="1 2" key="1">
    <citation type="submission" date="2018-11" db="EMBL/GenBank/DDBJ databases">
        <authorList>
            <person name="Lopez-Roques C."/>
            <person name="Donnadieu C."/>
            <person name="Bouchez O."/>
            <person name="Klopp C."/>
            <person name="Cabau C."/>
            <person name="Zahm M."/>
        </authorList>
    </citation>
    <scope>NUCLEOTIDE SEQUENCE [LARGE SCALE GENOMIC DNA]</scope>
    <source>
        <strain evidence="1">RS831</strain>
        <tissue evidence="1">Whole body</tissue>
    </source>
</reference>